<dbReference type="InterPro" id="IPR036390">
    <property type="entry name" value="WH_DNA-bd_sf"/>
</dbReference>
<accession>A0ABV7WIN4</accession>
<dbReference type="Proteomes" id="UP001595685">
    <property type="component" value="Unassembled WGS sequence"/>
</dbReference>
<evidence type="ECO:0000256" key="1">
    <source>
        <dbReference type="ARBA" id="ARBA00004496"/>
    </source>
</evidence>
<dbReference type="EMBL" id="JBHRWW010000012">
    <property type="protein sequence ID" value="MFC3689726.1"/>
    <property type="molecule type" value="Genomic_DNA"/>
</dbReference>
<dbReference type="Pfam" id="PF22381">
    <property type="entry name" value="Staph_reg_Sar_Rot"/>
    <property type="match status" value="1"/>
</dbReference>
<dbReference type="InterPro" id="IPR055166">
    <property type="entry name" value="Transc_reg_Sar_Rot_HTH"/>
</dbReference>
<evidence type="ECO:0000313" key="7">
    <source>
        <dbReference type="EMBL" id="MFC3689726.1"/>
    </source>
</evidence>
<dbReference type="PANTHER" id="PTHR33164:SF5">
    <property type="entry name" value="ORGANIC HYDROPEROXIDE RESISTANCE TRANSCRIPTIONAL REGULATOR"/>
    <property type="match status" value="1"/>
</dbReference>
<evidence type="ECO:0000313" key="8">
    <source>
        <dbReference type="Proteomes" id="UP001595685"/>
    </source>
</evidence>
<organism evidence="7 8">
    <name type="scientific">Aquipuribacter hungaricus</name>
    <dbReference type="NCBI Taxonomy" id="545624"/>
    <lineage>
        <taxon>Bacteria</taxon>
        <taxon>Bacillati</taxon>
        <taxon>Actinomycetota</taxon>
        <taxon>Actinomycetes</taxon>
        <taxon>Micrococcales</taxon>
        <taxon>Intrasporangiaceae</taxon>
        <taxon>Aquipuribacter</taxon>
    </lineage>
</organism>
<keyword evidence="8" id="KW-1185">Reference proteome</keyword>
<keyword evidence="4" id="KW-0238">DNA-binding</keyword>
<dbReference type="SMART" id="SM00347">
    <property type="entry name" value="HTH_MARR"/>
    <property type="match status" value="1"/>
</dbReference>
<keyword evidence="3" id="KW-0805">Transcription regulation</keyword>
<proteinExistence type="predicted"/>
<sequence>MPAQPPAAVEAVVAVDDMLCLALHTAARSMTARYRPALAALGLTYPQYLVMVLLWQEGEASVGRIGSRLGLESSTLSPLLKRLEAAGLVTRVRSRTDERSVTVALTDRGSSMRAEAAHLPAEVCEQAGLDEGTQADLVVRLRALVEQLERSGSATRPA</sequence>
<comment type="subcellular location">
    <subcellularLocation>
        <location evidence="1">Cytoplasm</location>
    </subcellularLocation>
</comment>
<feature type="domain" description="HTH marR-type" evidence="6">
    <location>
        <begin position="16"/>
        <end position="150"/>
    </location>
</feature>
<evidence type="ECO:0000256" key="4">
    <source>
        <dbReference type="ARBA" id="ARBA00023125"/>
    </source>
</evidence>
<dbReference type="Gene3D" id="1.10.10.10">
    <property type="entry name" value="Winged helix-like DNA-binding domain superfamily/Winged helix DNA-binding domain"/>
    <property type="match status" value="1"/>
</dbReference>
<evidence type="ECO:0000256" key="5">
    <source>
        <dbReference type="ARBA" id="ARBA00023163"/>
    </source>
</evidence>
<dbReference type="InterPro" id="IPR011991">
    <property type="entry name" value="ArsR-like_HTH"/>
</dbReference>
<protein>
    <submittedName>
        <fullName evidence="7">MarR family winged helix-turn-helix transcriptional regulator</fullName>
    </submittedName>
</protein>
<evidence type="ECO:0000259" key="6">
    <source>
        <dbReference type="PROSITE" id="PS50995"/>
    </source>
</evidence>
<comment type="caution">
    <text evidence="7">The sequence shown here is derived from an EMBL/GenBank/DDBJ whole genome shotgun (WGS) entry which is preliminary data.</text>
</comment>
<name>A0ABV7WIN4_9MICO</name>
<dbReference type="PROSITE" id="PS50995">
    <property type="entry name" value="HTH_MARR_2"/>
    <property type="match status" value="1"/>
</dbReference>
<dbReference type="CDD" id="cd00090">
    <property type="entry name" value="HTH_ARSR"/>
    <property type="match status" value="1"/>
</dbReference>
<dbReference type="InterPro" id="IPR000835">
    <property type="entry name" value="HTH_MarR-typ"/>
</dbReference>
<dbReference type="PANTHER" id="PTHR33164">
    <property type="entry name" value="TRANSCRIPTIONAL REGULATOR, MARR FAMILY"/>
    <property type="match status" value="1"/>
</dbReference>
<dbReference type="InterPro" id="IPR039422">
    <property type="entry name" value="MarR/SlyA-like"/>
</dbReference>
<dbReference type="InterPro" id="IPR036388">
    <property type="entry name" value="WH-like_DNA-bd_sf"/>
</dbReference>
<dbReference type="SUPFAM" id="SSF46785">
    <property type="entry name" value="Winged helix' DNA-binding domain"/>
    <property type="match status" value="1"/>
</dbReference>
<dbReference type="PRINTS" id="PR00598">
    <property type="entry name" value="HTHMARR"/>
</dbReference>
<evidence type="ECO:0000256" key="3">
    <source>
        <dbReference type="ARBA" id="ARBA00023015"/>
    </source>
</evidence>
<gene>
    <name evidence="7" type="ORF">ACFOLH_15365</name>
</gene>
<keyword evidence="5" id="KW-0804">Transcription</keyword>
<keyword evidence="2" id="KW-0963">Cytoplasm</keyword>
<dbReference type="RefSeq" id="WP_340294193.1">
    <property type="nucleotide sequence ID" value="NZ_JBBEOI010000143.1"/>
</dbReference>
<reference evidence="8" key="1">
    <citation type="journal article" date="2019" name="Int. J. Syst. Evol. Microbiol.">
        <title>The Global Catalogue of Microorganisms (GCM) 10K type strain sequencing project: providing services to taxonomists for standard genome sequencing and annotation.</title>
        <authorList>
            <consortium name="The Broad Institute Genomics Platform"/>
            <consortium name="The Broad Institute Genome Sequencing Center for Infectious Disease"/>
            <person name="Wu L."/>
            <person name="Ma J."/>
        </authorList>
    </citation>
    <scope>NUCLEOTIDE SEQUENCE [LARGE SCALE GENOMIC DNA]</scope>
    <source>
        <strain evidence="8">NCAIM B.02333</strain>
    </source>
</reference>
<evidence type="ECO:0000256" key="2">
    <source>
        <dbReference type="ARBA" id="ARBA00022490"/>
    </source>
</evidence>